<feature type="binding site" evidence="4">
    <location>
        <position position="82"/>
    </location>
    <ligand>
        <name>substrate</name>
    </ligand>
</feature>
<dbReference type="KEGG" id="nbe:Back2_01420"/>
<name>A0A3G9IIJ1_9ACTN</name>
<keyword evidence="8" id="KW-1185">Reference proteome</keyword>
<keyword evidence="7" id="KW-0456">Lyase</keyword>
<dbReference type="GO" id="GO:0016829">
    <property type="term" value="F:lyase activity"/>
    <property type="evidence" value="ECO:0007669"/>
    <property type="project" value="UniProtKB-KW"/>
</dbReference>
<evidence type="ECO:0000256" key="4">
    <source>
        <dbReference type="PIRSR" id="PIRSR015582-1"/>
    </source>
</evidence>
<dbReference type="InterPro" id="IPR015813">
    <property type="entry name" value="Pyrv/PenolPyrv_kinase-like_dom"/>
</dbReference>
<dbReference type="RefSeq" id="WP_125565817.1">
    <property type="nucleotide sequence ID" value="NZ_AP019307.1"/>
</dbReference>
<evidence type="ECO:0000256" key="3">
    <source>
        <dbReference type="ARBA" id="ARBA00022842"/>
    </source>
</evidence>
<dbReference type="GO" id="GO:0000287">
    <property type="term" value="F:magnesium ion binding"/>
    <property type="evidence" value="ECO:0007669"/>
    <property type="project" value="TreeGrafter"/>
</dbReference>
<feature type="binding site" evidence="4">
    <location>
        <position position="136"/>
    </location>
    <ligand>
        <name>substrate</name>
    </ligand>
</feature>
<evidence type="ECO:0000313" key="7">
    <source>
        <dbReference type="EMBL" id="BBH15855.1"/>
    </source>
</evidence>
<dbReference type="InterPro" id="IPR005000">
    <property type="entry name" value="Aldolase/citrate-lyase_domain"/>
</dbReference>
<evidence type="ECO:0000256" key="1">
    <source>
        <dbReference type="ARBA" id="ARBA00001946"/>
    </source>
</evidence>
<feature type="domain" description="HpcH/HpaI aldolase/citrate lyase" evidence="6">
    <location>
        <begin position="41"/>
        <end position="226"/>
    </location>
</feature>
<keyword evidence="2 5" id="KW-0479">Metal-binding</keyword>
<dbReference type="AlphaFoldDB" id="A0A3G9IIJ1"/>
<sequence length="289" mass="30579">MNHSADLTDRRAVREKDRVDAAHARSWQLVNALWADQYDAAQLGRADAVILDIEDAVDDSKKDLAREYVVEWLGGGGTAWVRINDVTTDAWRADVEALAGLTGLAGVVLAKAESAASVTETFRALGGTTPVTALVESALGVEEAVGIARAEGAFRLAFGGGDYRKDTGAENTPLAMAYPRSRLVVASKIGGLTGPIDTPTVSSTHGVIREQCADGVSMGMTGKLCLDGEQPVVINESMSPTSADVAWAVGFVESFEAGGRVIRDGSDKPRLARAEMILLRADYFRISLG</sequence>
<dbReference type="PIRSF" id="PIRSF015582">
    <property type="entry name" value="Cit_lyase_B"/>
    <property type="match status" value="1"/>
</dbReference>
<gene>
    <name evidence="7" type="ORF">Back2_01420</name>
</gene>
<protein>
    <submittedName>
        <fullName evidence="7">CoA ester lyase</fullName>
    </submittedName>
</protein>
<accession>A0A3G9IIJ1</accession>
<feature type="binding site" evidence="5">
    <location>
        <position position="136"/>
    </location>
    <ligand>
        <name>Mg(2+)</name>
        <dbReference type="ChEBI" id="CHEBI:18420"/>
    </ligand>
</feature>
<dbReference type="InterPro" id="IPR011206">
    <property type="entry name" value="Citrate_lyase_beta/mcl1/mcl2"/>
</dbReference>
<dbReference type="GO" id="GO:0006107">
    <property type="term" value="P:oxaloacetate metabolic process"/>
    <property type="evidence" value="ECO:0007669"/>
    <property type="project" value="TreeGrafter"/>
</dbReference>
<keyword evidence="3 5" id="KW-0460">Magnesium</keyword>
<dbReference type="SUPFAM" id="SSF51621">
    <property type="entry name" value="Phosphoenolpyruvate/pyruvate domain"/>
    <property type="match status" value="1"/>
</dbReference>
<dbReference type="EMBL" id="AP019307">
    <property type="protein sequence ID" value="BBH15855.1"/>
    <property type="molecule type" value="Genomic_DNA"/>
</dbReference>
<reference evidence="7 8" key="1">
    <citation type="submission" date="2018-11" db="EMBL/GenBank/DDBJ databases">
        <title>Complete genome sequence of Nocardioides baekrokdamisoli strain KCTC 39748.</title>
        <authorList>
            <person name="Kang S.W."/>
            <person name="Lee K.C."/>
            <person name="Kim K.K."/>
            <person name="Kim J.S."/>
            <person name="Kim D.S."/>
            <person name="Ko S.H."/>
            <person name="Yang S.H."/>
            <person name="Shin Y.K."/>
            <person name="Lee J.S."/>
        </authorList>
    </citation>
    <scope>NUCLEOTIDE SEQUENCE [LARGE SCALE GENOMIC DNA]</scope>
    <source>
        <strain evidence="7 8">KCTC 39748</strain>
    </source>
</reference>
<evidence type="ECO:0000313" key="8">
    <source>
        <dbReference type="Proteomes" id="UP000271573"/>
    </source>
</evidence>
<evidence type="ECO:0000256" key="2">
    <source>
        <dbReference type="ARBA" id="ARBA00022723"/>
    </source>
</evidence>
<dbReference type="InterPro" id="IPR040442">
    <property type="entry name" value="Pyrv_kinase-like_dom_sf"/>
</dbReference>
<dbReference type="OrthoDB" id="4322898at2"/>
<organism evidence="7 8">
    <name type="scientific">Nocardioides baekrokdamisoli</name>
    <dbReference type="NCBI Taxonomy" id="1804624"/>
    <lineage>
        <taxon>Bacteria</taxon>
        <taxon>Bacillati</taxon>
        <taxon>Actinomycetota</taxon>
        <taxon>Actinomycetes</taxon>
        <taxon>Propionibacteriales</taxon>
        <taxon>Nocardioidaceae</taxon>
        <taxon>Nocardioides</taxon>
    </lineage>
</organism>
<feature type="binding site" evidence="5">
    <location>
        <position position="162"/>
    </location>
    <ligand>
        <name>Mg(2+)</name>
        <dbReference type="ChEBI" id="CHEBI:18420"/>
    </ligand>
</feature>
<evidence type="ECO:0000259" key="6">
    <source>
        <dbReference type="Pfam" id="PF03328"/>
    </source>
</evidence>
<dbReference type="Gene3D" id="3.20.20.60">
    <property type="entry name" value="Phosphoenolpyruvate-binding domains"/>
    <property type="match status" value="1"/>
</dbReference>
<comment type="cofactor">
    <cofactor evidence="1">
        <name>Mg(2+)</name>
        <dbReference type="ChEBI" id="CHEBI:18420"/>
    </cofactor>
</comment>
<evidence type="ECO:0000256" key="5">
    <source>
        <dbReference type="PIRSR" id="PIRSR015582-2"/>
    </source>
</evidence>
<dbReference type="PANTHER" id="PTHR32308">
    <property type="entry name" value="LYASE BETA SUBUNIT, PUTATIVE (AFU_ORTHOLOGUE AFUA_4G13030)-RELATED"/>
    <property type="match status" value="1"/>
</dbReference>
<dbReference type="Proteomes" id="UP000271573">
    <property type="component" value="Chromosome"/>
</dbReference>
<dbReference type="PANTHER" id="PTHR32308:SF10">
    <property type="entry name" value="CITRATE LYASE SUBUNIT BETA"/>
    <property type="match status" value="1"/>
</dbReference>
<dbReference type="Pfam" id="PF03328">
    <property type="entry name" value="HpcH_HpaI"/>
    <property type="match status" value="1"/>
</dbReference>
<proteinExistence type="predicted"/>